<organism evidence="3 4">
    <name type="scientific">Insulibacter thermoxylanivorax</name>
    <dbReference type="NCBI Taxonomy" id="2749268"/>
    <lineage>
        <taxon>Bacteria</taxon>
        <taxon>Bacillati</taxon>
        <taxon>Bacillota</taxon>
        <taxon>Bacilli</taxon>
        <taxon>Bacillales</taxon>
        <taxon>Paenibacillaceae</taxon>
        <taxon>Insulibacter</taxon>
    </lineage>
</organism>
<dbReference type="PANTHER" id="PTHR43649:SF12">
    <property type="entry name" value="DIACETYLCHITOBIOSE BINDING PROTEIN DASA"/>
    <property type="match status" value="1"/>
</dbReference>
<comment type="caution">
    <text evidence="3">The sequence shown here is derived from an EMBL/GenBank/DDBJ whole genome shotgun (WGS) entry which is preliminary data.</text>
</comment>
<dbReference type="Pfam" id="PF13416">
    <property type="entry name" value="SBP_bac_8"/>
    <property type="match status" value="1"/>
</dbReference>
<keyword evidence="4" id="KW-1185">Reference proteome</keyword>
<dbReference type="InterPro" id="IPR050490">
    <property type="entry name" value="Bact_solute-bd_prot1"/>
</dbReference>
<evidence type="ECO:0000313" key="4">
    <source>
        <dbReference type="Proteomes" id="UP000654993"/>
    </source>
</evidence>
<feature type="compositionally biased region" description="Low complexity" evidence="1">
    <location>
        <begin position="32"/>
        <end position="51"/>
    </location>
</feature>
<dbReference type="SUPFAM" id="SSF53850">
    <property type="entry name" value="Periplasmic binding protein-like II"/>
    <property type="match status" value="1"/>
</dbReference>
<protein>
    <recommendedName>
        <fullName evidence="5">Aldouronate transport system substrate-binding protein</fullName>
    </recommendedName>
</protein>
<dbReference type="Gene3D" id="3.40.190.10">
    <property type="entry name" value="Periplasmic binding protein-like II"/>
    <property type="match status" value="2"/>
</dbReference>
<evidence type="ECO:0000256" key="1">
    <source>
        <dbReference type="SAM" id="MobiDB-lite"/>
    </source>
</evidence>
<evidence type="ECO:0008006" key="5">
    <source>
        <dbReference type="Google" id="ProtNLM"/>
    </source>
</evidence>
<proteinExistence type="predicted"/>
<reference evidence="3" key="1">
    <citation type="submission" date="2020-08" db="EMBL/GenBank/DDBJ databases">
        <authorList>
            <person name="Uke A."/>
            <person name="Chhe C."/>
            <person name="Baramee S."/>
            <person name="Kosugi A."/>
        </authorList>
    </citation>
    <scope>NUCLEOTIDE SEQUENCE</scope>
    <source>
        <strain evidence="3">DA-C8</strain>
    </source>
</reference>
<dbReference type="PROSITE" id="PS51257">
    <property type="entry name" value="PROKAR_LIPOPROTEIN"/>
    <property type="match status" value="1"/>
</dbReference>
<dbReference type="AlphaFoldDB" id="A0A916QGJ8"/>
<dbReference type="Proteomes" id="UP000654993">
    <property type="component" value="Unassembled WGS sequence"/>
</dbReference>
<keyword evidence="2" id="KW-0732">Signal</keyword>
<evidence type="ECO:0000256" key="2">
    <source>
        <dbReference type="SAM" id="SignalP"/>
    </source>
</evidence>
<evidence type="ECO:0000313" key="3">
    <source>
        <dbReference type="EMBL" id="GFR38037.1"/>
    </source>
</evidence>
<dbReference type="InterPro" id="IPR006059">
    <property type="entry name" value="SBP"/>
</dbReference>
<reference evidence="3" key="2">
    <citation type="journal article" date="2021" name="Data Brief">
        <title>Draft genome sequence data of the facultative, thermophilic, xylanolytic bacterium Paenibacillus sp. strain DA-C8.</title>
        <authorList>
            <person name="Chhe C."/>
            <person name="Uke A."/>
            <person name="Baramee S."/>
            <person name="Ungkulpasvich U."/>
            <person name="Tachaapaikoon C."/>
            <person name="Pason P."/>
            <person name="Waeonukul R."/>
            <person name="Ratanakhanokchai K."/>
            <person name="Kosugi A."/>
        </authorList>
    </citation>
    <scope>NUCLEOTIDE SEQUENCE</scope>
    <source>
        <strain evidence="3">DA-C8</strain>
    </source>
</reference>
<feature type="signal peptide" evidence="2">
    <location>
        <begin position="1"/>
        <end position="29"/>
    </location>
</feature>
<gene>
    <name evidence="3" type="ORF">PRECH8_13330</name>
</gene>
<name>A0A916QGJ8_9BACL</name>
<feature type="region of interest" description="Disordered" evidence="1">
    <location>
        <begin position="30"/>
        <end position="57"/>
    </location>
</feature>
<dbReference type="EMBL" id="BMAQ01000009">
    <property type="protein sequence ID" value="GFR38037.1"/>
    <property type="molecule type" value="Genomic_DNA"/>
</dbReference>
<dbReference type="PANTHER" id="PTHR43649">
    <property type="entry name" value="ARABINOSE-BINDING PROTEIN-RELATED"/>
    <property type="match status" value="1"/>
</dbReference>
<sequence>MSSLSKKRAFSLLAIAVLLLGLLAGCSGKNDSPSNSNSNANTPSTSTNNNAGEEVDYRNGFPERVTLEIPVYDRAFEGWNVADNYYTRWIQQEFGEKYNVDVKFVPIGRSTEVQDFQQLLAARKAPDIIFHYDMPQALAYYSEEVMQPLDLDEIAHYAPTYWEKMKDTILKYGEVEGQHVFFFAERPNVSNWVGIIRKDWVEAVGMKVEDLTSLEKFNEMLEKWKEAGLGVAGGSLQKDVFNYSYAFREWPVDPEKHALYTDLSVADFTTEATEKWLRNLNYQYNNGLIDQEFYLRDDHNKVKAEFVAGRTGTYGEYITSNTDIFEATLKNNPEAEFAVLPPYSGVPEGGVPQGRLDWPFGMIMGINHESSDLERIAVWLYLEWMIQPDNLFYLQNGPEGETYTLNEEGIPVKNDSYDGEAKLSPNNNKDYWCLVIEAPTYGSEEETKKVLKSFWSPPGYEYIVEDMMRYRDEVIEYYYPDPLFTVPIESVAKYKADLNNLFQELYLDIVMSSPEQFDQKYEQAKQTFLDAGYQEILDEKKAAYDAGHIIQ</sequence>
<dbReference type="RefSeq" id="WP_200966290.1">
    <property type="nucleotide sequence ID" value="NZ_BMAQ01000009.1"/>
</dbReference>
<feature type="chain" id="PRO_5037941358" description="Aldouronate transport system substrate-binding protein" evidence="2">
    <location>
        <begin position="30"/>
        <end position="551"/>
    </location>
</feature>
<accession>A0A916QGJ8</accession>